<dbReference type="InterPro" id="IPR002933">
    <property type="entry name" value="Peptidase_M20"/>
</dbReference>
<evidence type="ECO:0000313" key="4">
    <source>
        <dbReference type="Proteomes" id="UP001172083"/>
    </source>
</evidence>
<evidence type="ECO:0000256" key="2">
    <source>
        <dbReference type="ARBA" id="ARBA00022801"/>
    </source>
</evidence>
<protein>
    <submittedName>
        <fullName evidence="3">M20 family metallo-hydrolase</fullName>
    </submittedName>
</protein>
<dbReference type="Gene3D" id="3.30.70.360">
    <property type="match status" value="1"/>
</dbReference>
<dbReference type="NCBIfam" id="NF006771">
    <property type="entry name" value="PRK09290.1-5"/>
    <property type="match status" value="1"/>
</dbReference>
<dbReference type="PANTHER" id="PTHR32494:SF5">
    <property type="entry name" value="ALLANTOATE AMIDOHYDROLASE"/>
    <property type="match status" value="1"/>
</dbReference>
<reference evidence="3" key="1">
    <citation type="submission" date="2023-06" db="EMBL/GenBank/DDBJ databases">
        <title>Genomic of Agaribacillus aureum.</title>
        <authorList>
            <person name="Wang G."/>
        </authorList>
    </citation>
    <scope>NUCLEOTIDE SEQUENCE</scope>
    <source>
        <strain evidence="3">BMA12</strain>
    </source>
</reference>
<name>A0ABT8L358_9BACT</name>
<evidence type="ECO:0000256" key="1">
    <source>
        <dbReference type="ARBA" id="ARBA00006153"/>
    </source>
</evidence>
<dbReference type="SUPFAM" id="SSF55031">
    <property type="entry name" value="Bacterial exopeptidase dimerisation domain"/>
    <property type="match status" value="1"/>
</dbReference>
<sequence length="411" mass="44767">MKTFKVDKKRLMEKILELSRIGALKGGGVSRLALTDADKMAREWLLQWMKALSLEVCIDPVGNMFGFWGSKDLSSTILMGSHLDTVATGGIYDGSLGVIAAMEVITTLKSLGVKPAGNIGVVNFTNEEGVRFTPDMMGSLFMSGGITREAVLNTPVVGRNDLTFQDELKKAGFSGDFDSTGFAPKAYLELHIEQGPILEHKSLDIGVVEKVQGINWTKFTLTGMANHAGTTPMDLRRDAGYVASQMGVYLRKLTREISRLVGTLGSLSFYPNLINVVPEKAVFTVDLRHPDAMELAEAQNKLEKYLLAVCGQEGVRSEQENLVRFDPVDFDQHLIATLYNTATNLGYRFDKMISGAGHDAQMMASICPAAMIFIPSKDGISHNENEHSSPEDIENGTNLLLNAVAKLGGLT</sequence>
<gene>
    <name evidence="3" type="ORF">QQ020_05400</name>
</gene>
<dbReference type="SUPFAM" id="SSF53187">
    <property type="entry name" value="Zn-dependent exopeptidases"/>
    <property type="match status" value="1"/>
</dbReference>
<dbReference type="NCBIfam" id="TIGR01879">
    <property type="entry name" value="hydantase"/>
    <property type="match status" value="1"/>
</dbReference>
<dbReference type="PIRSF" id="PIRSF001235">
    <property type="entry name" value="Amidase_carbamoylase"/>
    <property type="match status" value="1"/>
</dbReference>
<dbReference type="InterPro" id="IPR010158">
    <property type="entry name" value="Amidase_Cbmase"/>
</dbReference>
<dbReference type="EMBL" id="JAUJEB010000001">
    <property type="protein sequence ID" value="MDN5211472.1"/>
    <property type="molecule type" value="Genomic_DNA"/>
</dbReference>
<organism evidence="3 4">
    <name type="scientific">Agaribacillus aureus</name>
    <dbReference type="NCBI Taxonomy" id="3051825"/>
    <lineage>
        <taxon>Bacteria</taxon>
        <taxon>Pseudomonadati</taxon>
        <taxon>Bacteroidota</taxon>
        <taxon>Cytophagia</taxon>
        <taxon>Cytophagales</taxon>
        <taxon>Splendidivirgaceae</taxon>
        <taxon>Agaribacillus</taxon>
    </lineage>
</organism>
<comment type="caution">
    <text evidence="3">The sequence shown here is derived from an EMBL/GenBank/DDBJ whole genome shotgun (WGS) entry which is preliminary data.</text>
</comment>
<dbReference type="PANTHER" id="PTHR32494">
    <property type="entry name" value="ALLANTOATE DEIMINASE-RELATED"/>
    <property type="match status" value="1"/>
</dbReference>
<dbReference type="Proteomes" id="UP001172083">
    <property type="component" value="Unassembled WGS sequence"/>
</dbReference>
<dbReference type="Gene3D" id="3.40.630.10">
    <property type="entry name" value="Zn peptidases"/>
    <property type="match status" value="1"/>
</dbReference>
<comment type="similarity">
    <text evidence="1">Belongs to the peptidase M20 family.</text>
</comment>
<accession>A0ABT8L358</accession>
<dbReference type="RefSeq" id="WP_346756805.1">
    <property type="nucleotide sequence ID" value="NZ_JAUJEB010000001.1"/>
</dbReference>
<keyword evidence="4" id="KW-1185">Reference proteome</keyword>
<dbReference type="InterPro" id="IPR036264">
    <property type="entry name" value="Bact_exopeptidase_dim_dom"/>
</dbReference>
<dbReference type="Pfam" id="PF01546">
    <property type="entry name" value="Peptidase_M20"/>
    <property type="match status" value="1"/>
</dbReference>
<evidence type="ECO:0000313" key="3">
    <source>
        <dbReference type="EMBL" id="MDN5211472.1"/>
    </source>
</evidence>
<proteinExistence type="inferred from homology"/>
<dbReference type="CDD" id="cd03884">
    <property type="entry name" value="M20_bAS"/>
    <property type="match status" value="1"/>
</dbReference>
<keyword evidence="2" id="KW-0378">Hydrolase</keyword>